<feature type="binding site" evidence="18">
    <location>
        <position position="345"/>
    </location>
    <ligand>
        <name>ATP</name>
        <dbReference type="ChEBI" id="CHEBI:30616"/>
    </ligand>
</feature>
<evidence type="ECO:0000256" key="10">
    <source>
        <dbReference type="ARBA" id="ARBA00022840"/>
    </source>
</evidence>
<dbReference type="InterPro" id="IPR000719">
    <property type="entry name" value="Prot_kinase_dom"/>
</dbReference>
<proteinExistence type="predicted"/>
<dbReference type="FunFam" id="3.30.200.20:FF:000059">
    <property type="entry name" value="S-receptor-like serine/threonine-protein kinase"/>
    <property type="match status" value="1"/>
</dbReference>
<reference evidence="22 23" key="1">
    <citation type="submission" date="2019-12" db="EMBL/GenBank/DDBJ databases">
        <authorList>
            <person name="Alioto T."/>
            <person name="Alioto T."/>
            <person name="Gomez Garrido J."/>
        </authorList>
    </citation>
    <scope>NUCLEOTIDE SEQUENCE [LARGE SCALE GENOMIC DNA]</scope>
</reference>
<accession>A0A8S0U3U3</accession>
<evidence type="ECO:0000256" key="16">
    <source>
        <dbReference type="ARBA" id="ARBA00047899"/>
    </source>
</evidence>
<dbReference type="PANTHER" id="PTHR27009">
    <property type="entry name" value="RUST RESISTANCE KINASE LR10-RELATED"/>
    <property type="match status" value="1"/>
</dbReference>
<dbReference type="Gramene" id="OE9A074941T1">
    <property type="protein sequence ID" value="OE9A074941C1"/>
    <property type="gene ID" value="OE9A074941"/>
</dbReference>
<evidence type="ECO:0000256" key="13">
    <source>
        <dbReference type="ARBA" id="ARBA00023157"/>
    </source>
</evidence>
<keyword evidence="10 18" id="KW-0067">ATP-binding</keyword>
<dbReference type="InterPro" id="IPR025287">
    <property type="entry name" value="WAK_GUB"/>
</dbReference>
<dbReference type="InterPro" id="IPR011009">
    <property type="entry name" value="Kinase-like_dom_sf"/>
</dbReference>
<keyword evidence="4" id="KW-0245">EGF-like domain</keyword>
<keyword evidence="9 22" id="KW-0418">Kinase</keyword>
<dbReference type="Proteomes" id="UP000594638">
    <property type="component" value="Unassembled WGS sequence"/>
</dbReference>
<dbReference type="PROSITE" id="PS00108">
    <property type="entry name" value="PROTEIN_KINASE_ST"/>
    <property type="match status" value="1"/>
</dbReference>
<dbReference type="Pfam" id="PF00069">
    <property type="entry name" value="Pkinase"/>
    <property type="match status" value="1"/>
</dbReference>
<name>A0A8S0U3U3_OLEEU</name>
<evidence type="ECO:0000256" key="11">
    <source>
        <dbReference type="ARBA" id="ARBA00022989"/>
    </source>
</evidence>
<sequence>MNRFLVSFIFLVLHVISGFAVSQDHECQPTRCGDSGPTIKFPFRLRDHQPEHCGYPGFELSCTESNDTKFELQFPVTASTNNVMLPIFAEVWIWKIDYRAQLIYINDFMANYCPPGQPPSVNSSISLFKIVEVFGVEEGYTLFNCSSNLTDSYPHPIKCLSRQKYQVLAIYSSYGISSLPQYSSCFKMYNVSYVPYSVFTGKHQKYSFHMSLHWSKPSCENCEAKGKYCRLKNNGTESRTECFSSKQQGQGVSRKLIVAGIVVGVLLILFLIIRLYIVLSLKKRKKDHQKKIESFLEDYMALRTTRFSYADIKKITENFKKKLGQGGYGMVYKGKLSNQILVAVKVLKFFKGNGEEFINEVGTIGRIHHVNVVRLVGYCDDGYRRALVYEFLPNDSLEKFITLGNQSRTLGWDKLQQIAIGIAKGLDYLHQGCNQRILHFDIKPHNILLDHNFNPKVSDFGLAKLCSKDQCVVSMTTARGTISYIAPEVFSRNYGNVSYKADVYGFGMLLIDIVGGRKNFRAAEHDSSQVYFPEWMYSQLEKGEEIEIGIDKDEDSKIFNKLTIAGLWCIQWNPANRPSMKMVIQMLEGENVPIMPPNPFASMKSTN</sequence>
<evidence type="ECO:0000256" key="1">
    <source>
        <dbReference type="ARBA" id="ARBA00004479"/>
    </source>
</evidence>
<feature type="chain" id="PRO_5035812059" description="non-specific serine/threonine protein kinase" evidence="20">
    <location>
        <begin position="21"/>
        <end position="607"/>
    </location>
</feature>
<evidence type="ECO:0000256" key="6">
    <source>
        <dbReference type="ARBA" id="ARBA00022692"/>
    </source>
</evidence>
<dbReference type="InterPro" id="IPR017441">
    <property type="entry name" value="Protein_kinase_ATP_BS"/>
</dbReference>
<evidence type="ECO:0000256" key="7">
    <source>
        <dbReference type="ARBA" id="ARBA00022729"/>
    </source>
</evidence>
<evidence type="ECO:0000256" key="20">
    <source>
        <dbReference type="SAM" id="SignalP"/>
    </source>
</evidence>
<dbReference type="GO" id="GO:0005524">
    <property type="term" value="F:ATP binding"/>
    <property type="evidence" value="ECO:0007669"/>
    <property type="project" value="UniProtKB-UniRule"/>
</dbReference>
<evidence type="ECO:0000256" key="17">
    <source>
        <dbReference type="ARBA" id="ARBA00048679"/>
    </source>
</evidence>
<evidence type="ECO:0000256" key="8">
    <source>
        <dbReference type="ARBA" id="ARBA00022741"/>
    </source>
</evidence>
<keyword evidence="5" id="KW-0808">Transferase</keyword>
<dbReference type="Pfam" id="PF13947">
    <property type="entry name" value="GUB_WAK_bind"/>
    <property type="match status" value="1"/>
</dbReference>
<keyword evidence="13" id="KW-1015">Disulfide bond</keyword>
<keyword evidence="15" id="KW-0325">Glycoprotein</keyword>
<keyword evidence="11 19" id="KW-1133">Transmembrane helix</keyword>
<keyword evidence="3" id="KW-0723">Serine/threonine-protein kinase</keyword>
<dbReference type="GO" id="GO:0004674">
    <property type="term" value="F:protein serine/threonine kinase activity"/>
    <property type="evidence" value="ECO:0007669"/>
    <property type="project" value="UniProtKB-KW"/>
</dbReference>
<evidence type="ECO:0000256" key="4">
    <source>
        <dbReference type="ARBA" id="ARBA00022536"/>
    </source>
</evidence>
<keyword evidence="6 19" id="KW-0812">Transmembrane</keyword>
<evidence type="ECO:0000313" key="22">
    <source>
        <dbReference type="EMBL" id="CAA3012771.1"/>
    </source>
</evidence>
<keyword evidence="14" id="KW-0675">Receptor</keyword>
<dbReference type="Gene3D" id="3.30.200.20">
    <property type="entry name" value="Phosphorylase Kinase, domain 1"/>
    <property type="match status" value="1"/>
</dbReference>
<dbReference type="SMART" id="SM00220">
    <property type="entry name" value="S_TKc"/>
    <property type="match status" value="1"/>
</dbReference>
<comment type="catalytic activity">
    <reaction evidence="16">
        <text>L-threonyl-[protein] + ATP = O-phospho-L-threonyl-[protein] + ADP + H(+)</text>
        <dbReference type="Rhea" id="RHEA:46608"/>
        <dbReference type="Rhea" id="RHEA-COMP:11060"/>
        <dbReference type="Rhea" id="RHEA-COMP:11605"/>
        <dbReference type="ChEBI" id="CHEBI:15378"/>
        <dbReference type="ChEBI" id="CHEBI:30013"/>
        <dbReference type="ChEBI" id="CHEBI:30616"/>
        <dbReference type="ChEBI" id="CHEBI:61977"/>
        <dbReference type="ChEBI" id="CHEBI:456216"/>
        <dbReference type="EC" id="2.7.11.1"/>
    </reaction>
</comment>
<evidence type="ECO:0000256" key="9">
    <source>
        <dbReference type="ARBA" id="ARBA00022777"/>
    </source>
</evidence>
<dbReference type="AlphaFoldDB" id="A0A8S0U3U3"/>
<evidence type="ECO:0000256" key="19">
    <source>
        <dbReference type="SAM" id="Phobius"/>
    </source>
</evidence>
<dbReference type="OrthoDB" id="900299at2759"/>
<keyword evidence="12 19" id="KW-0472">Membrane</keyword>
<evidence type="ECO:0000256" key="18">
    <source>
        <dbReference type="PROSITE-ProRule" id="PRU10141"/>
    </source>
</evidence>
<keyword evidence="8 18" id="KW-0547">Nucleotide-binding</keyword>
<comment type="catalytic activity">
    <reaction evidence="17">
        <text>L-seryl-[protein] + ATP = O-phospho-L-seryl-[protein] + ADP + H(+)</text>
        <dbReference type="Rhea" id="RHEA:17989"/>
        <dbReference type="Rhea" id="RHEA-COMP:9863"/>
        <dbReference type="Rhea" id="RHEA-COMP:11604"/>
        <dbReference type="ChEBI" id="CHEBI:15378"/>
        <dbReference type="ChEBI" id="CHEBI:29999"/>
        <dbReference type="ChEBI" id="CHEBI:30616"/>
        <dbReference type="ChEBI" id="CHEBI:83421"/>
        <dbReference type="ChEBI" id="CHEBI:456216"/>
        <dbReference type="EC" id="2.7.11.1"/>
    </reaction>
</comment>
<dbReference type="SUPFAM" id="SSF56112">
    <property type="entry name" value="Protein kinase-like (PK-like)"/>
    <property type="match status" value="1"/>
</dbReference>
<evidence type="ECO:0000256" key="12">
    <source>
        <dbReference type="ARBA" id="ARBA00023136"/>
    </source>
</evidence>
<evidence type="ECO:0000256" key="14">
    <source>
        <dbReference type="ARBA" id="ARBA00023170"/>
    </source>
</evidence>
<feature type="domain" description="Protein kinase" evidence="21">
    <location>
        <begin position="317"/>
        <end position="601"/>
    </location>
</feature>
<comment type="caution">
    <text evidence="22">The sequence shown here is derived from an EMBL/GenBank/DDBJ whole genome shotgun (WGS) entry which is preliminary data.</text>
</comment>
<keyword evidence="23" id="KW-1185">Reference proteome</keyword>
<dbReference type="PROSITE" id="PS00107">
    <property type="entry name" value="PROTEIN_KINASE_ATP"/>
    <property type="match status" value="1"/>
</dbReference>
<dbReference type="Gene3D" id="1.10.510.10">
    <property type="entry name" value="Transferase(Phosphotransferase) domain 1"/>
    <property type="match status" value="1"/>
</dbReference>
<dbReference type="GO" id="GO:0030247">
    <property type="term" value="F:polysaccharide binding"/>
    <property type="evidence" value="ECO:0007669"/>
    <property type="project" value="InterPro"/>
</dbReference>
<evidence type="ECO:0000256" key="5">
    <source>
        <dbReference type="ARBA" id="ARBA00022679"/>
    </source>
</evidence>
<dbReference type="InterPro" id="IPR045874">
    <property type="entry name" value="LRK10/LRL21-25-like"/>
</dbReference>
<evidence type="ECO:0000313" key="23">
    <source>
        <dbReference type="Proteomes" id="UP000594638"/>
    </source>
</evidence>
<evidence type="ECO:0000259" key="21">
    <source>
        <dbReference type="PROSITE" id="PS50011"/>
    </source>
</evidence>
<gene>
    <name evidence="22" type="ORF">OLEA9_A074941</name>
</gene>
<evidence type="ECO:0000256" key="2">
    <source>
        <dbReference type="ARBA" id="ARBA00012513"/>
    </source>
</evidence>
<dbReference type="FunFam" id="1.10.510.10:FF:000590">
    <property type="entry name" value="PR5-like receptor kinase"/>
    <property type="match status" value="1"/>
</dbReference>
<keyword evidence="7 20" id="KW-0732">Signal</keyword>
<evidence type="ECO:0000256" key="3">
    <source>
        <dbReference type="ARBA" id="ARBA00022527"/>
    </source>
</evidence>
<feature type="signal peptide" evidence="20">
    <location>
        <begin position="1"/>
        <end position="20"/>
    </location>
</feature>
<dbReference type="EMBL" id="CACTIH010007411">
    <property type="protein sequence ID" value="CAA3012771.1"/>
    <property type="molecule type" value="Genomic_DNA"/>
</dbReference>
<dbReference type="GO" id="GO:0016020">
    <property type="term" value="C:membrane"/>
    <property type="evidence" value="ECO:0007669"/>
    <property type="project" value="UniProtKB-SubCell"/>
</dbReference>
<protein>
    <recommendedName>
        <fullName evidence="2">non-specific serine/threonine protein kinase</fullName>
        <ecNumber evidence="2">2.7.11.1</ecNumber>
    </recommendedName>
</protein>
<feature type="transmembrane region" description="Helical" evidence="19">
    <location>
        <begin position="256"/>
        <end position="281"/>
    </location>
</feature>
<dbReference type="PROSITE" id="PS50011">
    <property type="entry name" value="PROTEIN_KINASE_DOM"/>
    <property type="match status" value="1"/>
</dbReference>
<evidence type="ECO:0000256" key="15">
    <source>
        <dbReference type="ARBA" id="ARBA00023180"/>
    </source>
</evidence>
<organism evidence="22 23">
    <name type="scientific">Olea europaea subsp. europaea</name>
    <dbReference type="NCBI Taxonomy" id="158383"/>
    <lineage>
        <taxon>Eukaryota</taxon>
        <taxon>Viridiplantae</taxon>
        <taxon>Streptophyta</taxon>
        <taxon>Embryophyta</taxon>
        <taxon>Tracheophyta</taxon>
        <taxon>Spermatophyta</taxon>
        <taxon>Magnoliopsida</taxon>
        <taxon>eudicotyledons</taxon>
        <taxon>Gunneridae</taxon>
        <taxon>Pentapetalae</taxon>
        <taxon>asterids</taxon>
        <taxon>lamiids</taxon>
        <taxon>Lamiales</taxon>
        <taxon>Oleaceae</taxon>
        <taxon>Oleeae</taxon>
        <taxon>Olea</taxon>
    </lineage>
</organism>
<dbReference type="InterPro" id="IPR008271">
    <property type="entry name" value="Ser/Thr_kinase_AS"/>
</dbReference>
<comment type="subcellular location">
    <subcellularLocation>
        <location evidence="1">Membrane</location>
        <topology evidence="1">Single-pass type I membrane protein</topology>
    </subcellularLocation>
</comment>
<dbReference type="EC" id="2.7.11.1" evidence="2"/>